<accession>A0A4P1QWG7</accession>
<evidence type="ECO:0000256" key="2">
    <source>
        <dbReference type="ARBA" id="ARBA00011814"/>
    </source>
</evidence>
<dbReference type="Gramene" id="OIV96378">
    <property type="protein sequence ID" value="OIV96378"/>
    <property type="gene ID" value="TanjilG_09805"/>
</dbReference>
<comment type="function">
    <text evidence="3">Required for the function of coenzyme Q in the respiratory chain. May serve as a chaperone or may be involved in the transport of Q6 from its site of synthesis to the catalytic sites of the respiratory complexes.</text>
</comment>
<evidence type="ECO:0000256" key="1">
    <source>
        <dbReference type="ARBA" id="ARBA00006885"/>
    </source>
</evidence>
<comment type="subunit">
    <text evidence="2">Interacts with coenzyme Q.</text>
</comment>
<dbReference type="Pfam" id="PF03364">
    <property type="entry name" value="Polyketide_cyc"/>
    <property type="match status" value="1"/>
</dbReference>
<organism evidence="5 6">
    <name type="scientific">Lupinus angustifolius</name>
    <name type="common">Narrow-leaved blue lupine</name>
    <dbReference type="NCBI Taxonomy" id="3871"/>
    <lineage>
        <taxon>Eukaryota</taxon>
        <taxon>Viridiplantae</taxon>
        <taxon>Streptophyta</taxon>
        <taxon>Embryophyta</taxon>
        <taxon>Tracheophyta</taxon>
        <taxon>Spermatophyta</taxon>
        <taxon>Magnoliopsida</taxon>
        <taxon>eudicotyledons</taxon>
        <taxon>Gunneridae</taxon>
        <taxon>Pentapetalae</taxon>
        <taxon>rosids</taxon>
        <taxon>fabids</taxon>
        <taxon>Fabales</taxon>
        <taxon>Fabaceae</taxon>
        <taxon>Papilionoideae</taxon>
        <taxon>50 kb inversion clade</taxon>
        <taxon>genistoids sensu lato</taxon>
        <taxon>core genistoids</taxon>
        <taxon>Genisteae</taxon>
        <taxon>Lupinus</taxon>
    </lineage>
</organism>
<evidence type="ECO:0000259" key="4">
    <source>
        <dbReference type="Pfam" id="PF03364"/>
    </source>
</evidence>
<dbReference type="Proteomes" id="UP000188354">
    <property type="component" value="Chromosome LG15"/>
</dbReference>
<evidence type="ECO:0000256" key="3">
    <source>
        <dbReference type="ARBA" id="ARBA00024947"/>
    </source>
</evidence>
<dbReference type="InterPro" id="IPR023393">
    <property type="entry name" value="START-like_dom_sf"/>
</dbReference>
<dbReference type="GO" id="GO:0045333">
    <property type="term" value="P:cellular respiration"/>
    <property type="evidence" value="ECO:0007669"/>
    <property type="project" value="InterPro"/>
</dbReference>
<feature type="domain" description="Coenzyme Q-binding protein COQ10 START" evidence="4">
    <location>
        <begin position="101"/>
        <end position="227"/>
    </location>
</feature>
<dbReference type="SUPFAM" id="SSF55961">
    <property type="entry name" value="Bet v1-like"/>
    <property type="match status" value="1"/>
</dbReference>
<name>A0A4P1QWG7_LUPAN</name>
<comment type="similarity">
    <text evidence="1">Belongs to the COQ10 family.</text>
</comment>
<dbReference type="CDD" id="cd07813">
    <property type="entry name" value="COQ10p_like"/>
    <property type="match status" value="1"/>
</dbReference>
<gene>
    <name evidence="5" type="ORF">TanjilG_09805</name>
</gene>
<dbReference type="GO" id="GO:0048039">
    <property type="term" value="F:ubiquinone binding"/>
    <property type="evidence" value="ECO:0007669"/>
    <property type="project" value="InterPro"/>
</dbReference>
<dbReference type="STRING" id="3871.A0A4P1QWG7"/>
<proteinExistence type="inferred from homology"/>
<keyword evidence="6" id="KW-1185">Reference proteome</keyword>
<dbReference type="PANTHER" id="PTHR12901:SF10">
    <property type="entry name" value="COENZYME Q-BINDING PROTEIN COQ10, MITOCHONDRIAL"/>
    <property type="match status" value="1"/>
</dbReference>
<protein>
    <recommendedName>
        <fullName evidence="4">Coenzyme Q-binding protein COQ10 START domain-containing protein</fullName>
    </recommendedName>
</protein>
<dbReference type="InterPro" id="IPR005031">
    <property type="entry name" value="COQ10_START"/>
</dbReference>
<dbReference type="EMBL" id="CM007375">
    <property type="protein sequence ID" value="OIV96378.1"/>
    <property type="molecule type" value="Genomic_DNA"/>
</dbReference>
<evidence type="ECO:0000313" key="5">
    <source>
        <dbReference type="EMBL" id="OIV96378.1"/>
    </source>
</evidence>
<dbReference type="AlphaFoldDB" id="A0A4P1QWG7"/>
<dbReference type="InterPro" id="IPR044996">
    <property type="entry name" value="COQ10-like"/>
</dbReference>
<evidence type="ECO:0000313" key="6">
    <source>
        <dbReference type="Proteomes" id="UP000188354"/>
    </source>
</evidence>
<dbReference type="Gene3D" id="3.30.530.20">
    <property type="match status" value="1"/>
</dbReference>
<dbReference type="PANTHER" id="PTHR12901">
    <property type="entry name" value="SPERM PROTEIN HOMOLOG"/>
    <property type="match status" value="1"/>
</dbReference>
<dbReference type="OrthoDB" id="292693at2759"/>
<reference evidence="5 6" key="1">
    <citation type="journal article" date="2017" name="Plant Biotechnol. J.">
        <title>A comprehensive draft genome sequence for lupin (Lupinus angustifolius), an emerging health food: insights into plant-microbe interactions and legume evolution.</title>
        <authorList>
            <person name="Hane J.K."/>
            <person name="Ming Y."/>
            <person name="Kamphuis L.G."/>
            <person name="Nelson M.N."/>
            <person name="Garg G."/>
            <person name="Atkins C.A."/>
            <person name="Bayer P.E."/>
            <person name="Bravo A."/>
            <person name="Bringans S."/>
            <person name="Cannon S."/>
            <person name="Edwards D."/>
            <person name="Foley R."/>
            <person name="Gao L.L."/>
            <person name="Harrison M.J."/>
            <person name="Huang W."/>
            <person name="Hurgobin B."/>
            <person name="Li S."/>
            <person name="Liu C.W."/>
            <person name="McGrath A."/>
            <person name="Morahan G."/>
            <person name="Murray J."/>
            <person name="Weller J."/>
            <person name="Jian J."/>
            <person name="Singh K.B."/>
        </authorList>
    </citation>
    <scope>NUCLEOTIDE SEQUENCE [LARGE SCALE GENOMIC DNA]</scope>
    <source>
        <strain evidence="6">cv. Tanjil</strain>
        <tissue evidence="5">Whole plant</tissue>
    </source>
</reference>
<dbReference type="GO" id="GO:0005739">
    <property type="term" value="C:mitochondrion"/>
    <property type="evidence" value="ECO:0007669"/>
    <property type="project" value="TreeGrafter"/>
</dbReference>
<sequence length="249" mass="28713">MAPFLSRALWSLSRGKSCVSQLIRHNKNSGCQCLTTISKRDTHQIQIQIQIQPFGSSPFMRGLCNINNYNYNYVQTRKFLGYGDGEEGVLTRNYEEKRVLGYSPEQLFDVVAAVDFYNGFVPWCQRSEILKHYPDGSFDAELEIGFKFLVESYVSHVELERPKCIKTTVSQSNLFDRLINIWEFSPGPVPGTCNLYFLVDFKFQSPLYRQIASVFFKEVASKMVGSFTERCRSIHGPEVRVLENSYMEK</sequence>
<dbReference type="KEGG" id="lang:109327837"/>